<dbReference type="AlphaFoldDB" id="X6NM21"/>
<organism evidence="1 2">
    <name type="scientific">Reticulomyxa filosa</name>
    <dbReference type="NCBI Taxonomy" id="46433"/>
    <lineage>
        <taxon>Eukaryota</taxon>
        <taxon>Sar</taxon>
        <taxon>Rhizaria</taxon>
        <taxon>Retaria</taxon>
        <taxon>Foraminifera</taxon>
        <taxon>Monothalamids</taxon>
        <taxon>Reticulomyxidae</taxon>
        <taxon>Reticulomyxa</taxon>
    </lineage>
</organism>
<dbReference type="Proteomes" id="UP000023152">
    <property type="component" value="Unassembled WGS sequence"/>
</dbReference>
<evidence type="ECO:0000313" key="1">
    <source>
        <dbReference type="EMBL" id="ETO27325.1"/>
    </source>
</evidence>
<comment type="caution">
    <text evidence="1">The sequence shown here is derived from an EMBL/GenBank/DDBJ whole genome shotgun (WGS) entry which is preliminary data.</text>
</comment>
<dbReference type="SUPFAM" id="SSF53383">
    <property type="entry name" value="PLP-dependent transferases"/>
    <property type="match status" value="1"/>
</dbReference>
<accession>X6NM21</accession>
<dbReference type="InterPro" id="IPR015421">
    <property type="entry name" value="PyrdxlP-dep_Trfase_major"/>
</dbReference>
<dbReference type="GO" id="GO:0008483">
    <property type="term" value="F:transaminase activity"/>
    <property type="evidence" value="ECO:0007669"/>
    <property type="project" value="UniProtKB-KW"/>
</dbReference>
<evidence type="ECO:0000313" key="2">
    <source>
        <dbReference type="Proteomes" id="UP000023152"/>
    </source>
</evidence>
<proteinExistence type="predicted"/>
<dbReference type="InterPro" id="IPR015424">
    <property type="entry name" value="PyrdxlP-dep_Trfase"/>
</dbReference>
<gene>
    <name evidence="1" type="ORF">RFI_09808</name>
</gene>
<dbReference type="Gene3D" id="3.90.1150.10">
    <property type="entry name" value="Aspartate Aminotransferase, domain 1"/>
    <property type="match status" value="1"/>
</dbReference>
<dbReference type="InterPro" id="IPR015422">
    <property type="entry name" value="PyrdxlP-dep_Trfase_small"/>
</dbReference>
<keyword evidence="2" id="KW-1185">Reference proteome</keyword>
<dbReference type="EMBL" id="ASPP01007328">
    <property type="protein sequence ID" value="ETO27325.1"/>
    <property type="molecule type" value="Genomic_DNA"/>
</dbReference>
<name>X6NM21_RETFI</name>
<reference evidence="1 2" key="1">
    <citation type="journal article" date="2013" name="Curr. Biol.">
        <title>The Genome of the Foraminiferan Reticulomyxa filosa.</title>
        <authorList>
            <person name="Glockner G."/>
            <person name="Hulsmann N."/>
            <person name="Schleicher M."/>
            <person name="Noegel A.A."/>
            <person name="Eichinger L."/>
            <person name="Gallinger C."/>
            <person name="Pawlowski J."/>
            <person name="Sierra R."/>
            <person name="Euteneuer U."/>
            <person name="Pillet L."/>
            <person name="Moustafa A."/>
            <person name="Platzer M."/>
            <person name="Groth M."/>
            <person name="Szafranski K."/>
            <person name="Schliwa M."/>
        </authorList>
    </citation>
    <scope>NUCLEOTIDE SEQUENCE [LARGE SCALE GENOMIC DNA]</scope>
</reference>
<feature type="non-terminal residue" evidence="1">
    <location>
        <position position="1"/>
    </location>
</feature>
<protein>
    <submittedName>
        <fullName evidence="1">Aminotransferase class V</fullName>
    </submittedName>
</protein>
<keyword evidence="1" id="KW-0032">Aminotransferase</keyword>
<keyword evidence="1" id="KW-0808">Transferase</keyword>
<dbReference type="Gene3D" id="3.40.640.10">
    <property type="entry name" value="Type I PLP-dependent aspartate aminotransferase-like (Major domain)"/>
    <property type="match status" value="1"/>
</dbReference>
<dbReference type="OrthoDB" id="43813at2759"/>
<sequence>LVLCFTFVLFCGKHQNDEPLEYNWITRNKSRDFANLAKYQTEFQPGAIRFDVGQRSQLHLMPMATAALQQILDWKVESIYQTLSAWNTEITKEMVKIGCDVAPPRNRGGHMLGIRFDETIIKGEKIIETLKTKNVYVSIRGNSIRVSPHLHVNENDINIFIKAMTDLLKPNFK</sequence>